<dbReference type="Pfam" id="PF14039">
    <property type="entry name" value="YusW"/>
    <property type="match status" value="1"/>
</dbReference>
<protein>
    <submittedName>
        <fullName evidence="3">Putative lipoprotein</fullName>
    </submittedName>
</protein>
<dbReference type="PROSITE" id="PS51257">
    <property type="entry name" value="PROKAR_LIPOPROTEIN"/>
    <property type="match status" value="1"/>
</dbReference>
<proteinExistence type="predicted"/>
<reference evidence="3 4" key="1">
    <citation type="submission" date="2018-06" db="EMBL/GenBank/DDBJ databases">
        <authorList>
            <consortium name="Pathogen Informatics"/>
            <person name="Doyle S."/>
        </authorList>
    </citation>
    <scope>NUCLEOTIDE SEQUENCE [LARGE SCALE GENOMIC DNA]</scope>
    <source>
        <strain evidence="3 4">NCTC4824</strain>
    </source>
</reference>
<keyword evidence="3" id="KW-0449">Lipoprotein</keyword>
<sequence>MKIRNISYSIVGLALALGLSACSDDPSIDDNPKERIDVPEDAMTPDENHKDTSGAKTDGIVDDSDAAEQIAEIPYTKFNLEVDYGPNKKYDVDYELEDENGKYKAEIEDYINDKKLKGMEAFQALHNLLKDNELNKNMSKEDTIQHTLRIFQLDDSYSEFDLEYILKDGSKVDIEDKK</sequence>
<dbReference type="EMBL" id="LS483476">
    <property type="protein sequence ID" value="SQI54990.1"/>
    <property type="molecule type" value="Genomic_DNA"/>
</dbReference>
<dbReference type="KEGG" id="blen:NCTC4824_01414"/>
<dbReference type="AlphaFoldDB" id="A0A2X4WBM0"/>
<dbReference type="Proteomes" id="UP000249134">
    <property type="component" value="Chromosome 1"/>
</dbReference>
<evidence type="ECO:0000313" key="3">
    <source>
        <dbReference type="EMBL" id="SQI54990.1"/>
    </source>
</evidence>
<evidence type="ECO:0000256" key="1">
    <source>
        <dbReference type="SAM" id="MobiDB-lite"/>
    </source>
</evidence>
<feature type="signal peptide" evidence="2">
    <location>
        <begin position="1"/>
        <end position="23"/>
    </location>
</feature>
<feature type="chain" id="PRO_5016047027" evidence="2">
    <location>
        <begin position="24"/>
        <end position="178"/>
    </location>
</feature>
<evidence type="ECO:0000256" key="2">
    <source>
        <dbReference type="SAM" id="SignalP"/>
    </source>
</evidence>
<organism evidence="3 4">
    <name type="scientific">Lederbergia lenta</name>
    <name type="common">Bacillus lentus</name>
    <dbReference type="NCBI Taxonomy" id="1467"/>
    <lineage>
        <taxon>Bacteria</taxon>
        <taxon>Bacillati</taxon>
        <taxon>Bacillota</taxon>
        <taxon>Bacilli</taxon>
        <taxon>Bacillales</taxon>
        <taxon>Bacillaceae</taxon>
        <taxon>Lederbergia</taxon>
    </lineage>
</organism>
<name>A0A2X4WBM0_LEDLE</name>
<dbReference type="InterPro" id="IPR025623">
    <property type="entry name" value="YusW"/>
</dbReference>
<evidence type="ECO:0000313" key="4">
    <source>
        <dbReference type="Proteomes" id="UP000249134"/>
    </source>
</evidence>
<keyword evidence="4" id="KW-1185">Reference proteome</keyword>
<gene>
    <name evidence="3" type="ORF">NCTC4824_01414</name>
</gene>
<keyword evidence="2" id="KW-0732">Signal</keyword>
<dbReference type="RefSeq" id="WP_066136964.1">
    <property type="nucleotide sequence ID" value="NZ_CBCSGM010000001.1"/>
</dbReference>
<accession>A0A2X4WBM0</accession>
<feature type="region of interest" description="Disordered" evidence="1">
    <location>
        <begin position="24"/>
        <end position="60"/>
    </location>
</feature>